<gene>
    <name evidence="7" type="ORF">EDD59_102254</name>
</gene>
<keyword evidence="8" id="KW-1185">Reference proteome</keyword>
<feature type="transmembrane region" description="Helical" evidence="6">
    <location>
        <begin position="165"/>
        <end position="185"/>
    </location>
</feature>
<feature type="transmembrane region" description="Helical" evidence="6">
    <location>
        <begin position="256"/>
        <end position="278"/>
    </location>
</feature>
<accession>A0A4R3KGY4</accession>
<keyword evidence="4 6" id="KW-1133">Transmembrane helix</keyword>
<evidence type="ECO:0000313" key="7">
    <source>
        <dbReference type="EMBL" id="TCS82383.1"/>
    </source>
</evidence>
<comment type="subcellular location">
    <subcellularLocation>
        <location evidence="1">Cell membrane</location>
        <topology evidence="1">Multi-pass membrane protein</topology>
    </subcellularLocation>
</comment>
<evidence type="ECO:0000256" key="2">
    <source>
        <dbReference type="ARBA" id="ARBA00022475"/>
    </source>
</evidence>
<feature type="transmembrane region" description="Helical" evidence="6">
    <location>
        <begin position="410"/>
        <end position="428"/>
    </location>
</feature>
<evidence type="ECO:0000256" key="1">
    <source>
        <dbReference type="ARBA" id="ARBA00004651"/>
    </source>
</evidence>
<dbReference type="RefSeq" id="WP_132378677.1">
    <property type="nucleotide sequence ID" value="NZ_SLZZ01000002.1"/>
</dbReference>
<feature type="transmembrane region" description="Helical" evidence="6">
    <location>
        <begin position="115"/>
        <end position="133"/>
    </location>
</feature>
<evidence type="ECO:0000313" key="8">
    <source>
        <dbReference type="Proteomes" id="UP000295726"/>
    </source>
</evidence>
<dbReference type="EMBL" id="SLZZ01000002">
    <property type="protein sequence ID" value="TCS82383.1"/>
    <property type="molecule type" value="Genomic_DNA"/>
</dbReference>
<dbReference type="PANTHER" id="PTHR43652:SF2">
    <property type="entry name" value="BASIC AMINO ACID ANTIPORTER YFCC-RELATED"/>
    <property type="match status" value="1"/>
</dbReference>
<feature type="transmembrane region" description="Helical" evidence="6">
    <location>
        <begin position="12"/>
        <end position="31"/>
    </location>
</feature>
<name>A0A4R3KGY4_9FIRM</name>
<organism evidence="7 8">
    <name type="scientific">Muricomes intestini</name>
    <dbReference type="NCBI Taxonomy" id="1796634"/>
    <lineage>
        <taxon>Bacteria</taxon>
        <taxon>Bacillati</taxon>
        <taxon>Bacillota</taxon>
        <taxon>Clostridia</taxon>
        <taxon>Lachnospirales</taxon>
        <taxon>Lachnospiraceae</taxon>
        <taxon>Muricomes</taxon>
    </lineage>
</organism>
<feature type="transmembrane region" description="Helical" evidence="6">
    <location>
        <begin position="73"/>
        <end position="94"/>
    </location>
</feature>
<proteinExistence type="predicted"/>
<dbReference type="InterPro" id="IPR051679">
    <property type="entry name" value="DASS-Related_Transporters"/>
</dbReference>
<feature type="transmembrane region" description="Helical" evidence="6">
    <location>
        <begin position="353"/>
        <end position="373"/>
    </location>
</feature>
<feature type="transmembrane region" description="Helical" evidence="6">
    <location>
        <begin position="284"/>
        <end position="302"/>
    </location>
</feature>
<evidence type="ECO:0000256" key="5">
    <source>
        <dbReference type="ARBA" id="ARBA00023136"/>
    </source>
</evidence>
<dbReference type="OrthoDB" id="255482at2"/>
<dbReference type="InterPro" id="IPR018385">
    <property type="entry name" value="C4_dicarb_anaerob_car-like"/>
</dbReference>
<evidence type="ECO:0000256" key="6">
    <source>
        <dbReference type="SAM" id="Phobius"/>
    </source>
</evidence>
<keyword evidence="5 6" id="KW-0472">Membrane</keyword>
<keyword evidence="2" id="KW-1003">Cell membrane</keyword>
<keyword evidence="3 6" id="KW-0812">Transmembrane</keyword>
<dbReference type="PANTHER" id="PTHR43652">
    <property type="entry name" value="BASIC AMINO ACID ANTIPORTER YFCC-RELATED"/>
    <property type="match status" value="1"/>
</dbReference>
<dbReference type="AlphaFoldDB" id="A0A4R3KGY4"/>
<dbReference type="Proteomes" id="UP000295726">
    <property type="component" value="Unassembled WGS sequence"/>
</dbReference>
<feature type="transmembrane region" description="Helical" evidence="6">
    <location>
        <begin position="197"/>
        <end position="220"/>
    </location>
</feature>
<sequence length="464" mass="49712">MEKVKKKSSGMNPFVILFAVMLVCAVTSYFISPGAFERVEENGRTMVVEGSFHEVERTPVSIGNFFLAIPQGLVGAASIMFLVMLVGGFVQVYLDTGALDKGISKILRASDKFGSPVVLLIIMLLFSAIGGFLGWAEQIIPFVPIIVSICLALGYDTVVGMASSAFVCMMGFAVSPTNVYTVGISHEIAELPMFSGMWLRLIALVVVETVIMIYILIYAARVKKAPAKSIVYGIDNGSLKRDYSSLKDSRMTKHQILALIIFGITFVVAIFGVLNYSWEMDQLSAVFLAGGLLGGLVGRLGVNGTTGSIVKGAKGAVDGALVIGLARAIQVIMTQGGLIDPIINFFSKSLGGLSPWLAAIGIFVVTLLADGLIPSGSGKAIAIMPILIPLADMIGVTRQTATLAYQFGDGFANMYWFTNGTLLIFLAVSKIPLRKWYKFLWPLQIVLTVIAIAFLGIAIATNYQ</sequence>
<evidence type="ECO:0000256" key="3">
    <source>
        <dbReference type="ARBA" id="ARBA00022692"/>
    </source>
</evidence>
<evidence type="ECO:0000256" key="4">
    <source>
        <dbReference type="ARBA" id="ARBA00022989"/>
    </source>
</evidence>
<feature type="transmembrane region" description="Helical" evidence="6">
    <location>
        <begin position="139"/>
        <end position="158"/>
    </location>
</feature>
<protein>
    <submittedName>
        <fullName evidence="7">Putative ion transporter superfamily protein YfcC</fullName>
    </submittedName>
</protein>
<dbReference type="Pfam" id="PF03606">
    <property type="entry name" value="DcuC"/>
    <property type="match status" value="1"/>
</dbReference>
<dbReference type="GO" id="GO:0005886">
    <property type="term" value="C:plasma membrane"/>
    <property type="evidence" value="ECO:0007669"/>
    <property type="project" value="UniProtKB-SubCell"/>
</dbReference>
<feature type="transmembrane region" description="Helical" evidence="6">
    <location>
        <begin position="440"/>
        <end position="460"/>
    </location>
</feature>
<comment type="caution">
    <text evidence="7">The sequence shown here is derived from an EMBL/GenBank/DDBJ whole genome shotgun (WGS) entry which is preliminary data.</text>
</comment>
<reference evidence="7 8" key="1">
    <citation type="submission" date="2019-03" db="EMBL/GenBank/DDBJ databases">
        <title>Genomic Encyclopedia of Type Strains, Phase IV (KMG-IV): sequencing the most valuable type-strain genomes for metagenomic binning, comparative biology and taxonomic classification.</title>
        <authorList>
            <person name="Goeker M."/>
        </authorList>
    </citation>
    <scope>NUCLEOTIDE SEQUENCE [LARGE SCALE GENOMIC DNA]</scope>
    <source>
        <strain evidence="7 8">DSM 29489</strain>
    </source>
</reference>